<comment type="subcellular location">
    <subcellularLocation>
        <location evidence="1">Cell membrane</location>
        <topology evidence="1">Multi-pass membrane protein</topology>
    </subcellularLocation>
</comment>
<feature type="transmembrane region" description="Helical" evidence="7">
    <location>
        <begin position="150"/>
        <end position="175"/>
    </location>
</feature>
<keyword evidence="4 7" id="KW-0812">Transmembrane</keyword>
<reference evidence="9" key="1">
    <citation type="journal article" date="2020" name="Appl. Environ. Microbiol.">
        <title>Medium-Chain Fatty Acid Synthesis by 'Candidatus Weimeria bifida' gen. nov., sp. nov., and 'Candidatus Pseudoramibacter fermentans' sp. nov.</title>
        <authorList>
            <person name="Scarborough M.J."/>
            <person name="Myers K.S."/>
            <person name="Donohue T.J."/>
            <person name="Noguera D.R."/>
        </authorList>
    </citation>
    <scope>NUCLEOTIDE SEQUENCE</scope>
    <source>
        <strain evidence="9">LCO1.1</strain>
    </source>
</reference>
<comment type="caution">
    <text evidence="9">The sequence shown here is derived from an EMBL/GenBank/DDBJ whole genome shotgun (WGS) entry which is preliminary data.</text>
</comment>
<feature type="transmembrane region" description="Helical" evidence="7">
    <location>
        <begin position="86"/>
        <end position="103"/>
    </location>
</feature>
<keyword evidence="5 7" id="KW-1133">Transmembrane helix</keyword>
<dbReference type="Proteomes" id="UP000460257">
    <property type="component" value="Unassembled WGS sequence"/>
</dbReference>
<evidence type="ECO:0000256" key="6">
    <source>
        <dbReference type="ARBA" id="ARBA00023136"/>
    </source>
</evidence>
<evidence type="ECO:0000259" key="8">
    <source>
        <dbReference type="Pfam" id="PF01757"/>
    </source>
</evidence>
<keyword evidence="9" id="KW-0808">Transferase</keyword>
<feature type="transmembrane region" description="Helical" evidence="7">
    <location>
        <begin position="181"/>
        <end position="199"/>
    </location>
</feature>
<keyword evidence="6 7" id="KW-0472">Membrane</keyword>
<proteinExistence type="inferred from homology"/>
<dbReference type="InterPro" id="IPR002656">
    <property type="entry name" value="Acyl_transf_3_dom"/>
</dbReference>
<dbReference type="AlphaFoldDB" id="A0A6N7IX46"/>
<evidence type="ECO:0000256" key="4">
    <source>
        <dbReference type="ARBA" id="ARBA00022692"/>
    </source>
</evidence>
<sequence>MSEKKNWIAVANVCACLGVIILHCNGVFWTFPSGRLWYTSNFLETFFYWPVPVFFMISGATLMNYRDRYSTGIFFKKRIQRTVIPFLVWSIISVLYRYFYWHWPHDGLRDTISGVLTTKYVGIYWFFIPLFAVYMSFPLLSAVEKKYRQTVFLLIAGLTFIFTSLLPTVFTLTGLQYNKGLQIPVAGGYMIYVLIGYLISNFDLKKKTRYLFYVIGLLGWFIQFEGTNLLSLPAGKIVETFKGYVNFPAVMQAVGIFVFFRYACDRWKRLERFDKICMSLSKYTFGIYLVHFYLVEMIPEHLHIDTGSICWRTAGAVAVFSISALICFVISKIPVIRKCIGL</sequence>
<keyword evidence="10" id="KW-1185">Reference proteome</keyword>
<name>A0A6N7IX46_9FIRM</name>
<gene>
    <name evidence="9" type="ORF">FRC54_02515</name>
</gene>
<dbReference type="Pfam" id="PF01757">
    <property type="entry name" value="Acyl_transf_3"/>
    <property type="match status" value="1"/>
</dbReference>
<evidence type="ECO:0000313" key="10">
    <source>
        <dbReference type="Proteomes" id="UP000460257"/>
    </source>
</evidence>
<dbReference type="GO" id="GO:0009246">
    <property type="term" value="P:enterobacterial common antigen biosynthetic process"/>
    <property type="evidence" value="ECO:0007669"/>
    <property type="project" value="TreeGrafter"/>
</dbReference>
<feature type="transmembrane region" description="Helical" evidence="7">
    <location>
        <begin position="244"/>
        <end position="264"/>
    </location>
</feature>
<organism evidence="9 10">
    <name type="scientific">Candidatus Weimeria bifida</name>
    <dbReference type="NCBI Taxonomy" id="2599074"/>
    <lineage>
        <taxon>Bacteria</taxon>
        <taxon>Bacillati</taxon>
        <taxon>Bacillota</taxon>
        <taxon>Clostridia</taxon>
        <taxon>Lachnospirales</taxon>
        <taxon>Lachnospiraceae</taxon>
        <taxon>Candidatus Weimeria</taxon>
    </lineage>
</organism>
<evidence type="ECO:0000256" key="2">
    <source>
        <dbReference type="ARBA" id="ARBA00007400"/>
    </source>
</evidence>
<feature type="transmembrane region" description="Helical" evidence="7">
    <location>
        <begin position="123"/>
        <end position="143"/>
    </location>
</feature>
<feature type="transmembrane region" description="Helical" evidence="7">
    <location>
        <begin position="276"/>
        <end position="294"/>
    </location>
</feature>
<evidence type="ECO:0000256" key="5">
    <source>
        <dbReference type="ARBA" id="ARBA00022989"/>
    </source>
</evidence>
<feature type="transmembrane region" description="Helical" evidence="7">
    <location>
        <begin position="314"/>
        <end position="335"/>
    </location>
</feature>
<protein>
    <submittedName>
        <fullName evidence="9">Acyltransferase</fullName>
    </submittedName>
</protein>
<dbReference type="GO" id="GO:0005886">
    <property type="term" value="C:plasma membrane"/>
    <property type="evidence" value="ECO:0007669"/>
    <property type="project" value="UniProtKB-SubCell"/>
</dbReference>
<evidence type="ECO:0000256" key="7">
    <source>
        <dbReference type="SAM" id="Phobius"/>
    </source>
</evidence>
<accession>A0A6N7IX46</accession>
<feature type="transmembrane region" description="Helical" evidence="7">
    <location>
        <begin position="211"/>
        <end position="232"/>
    </location>
</feature>
<feature type="transmembrane region" description="Helical" evidence="7">
    <location>
        <begin position="46"/>
        <end position="65"/>
    </location>
</feature>
<feature type="transmembrane region" description="Helical" evidence="7">
    <location>
        <begin position="7"/>
        <end position="31"/>
    </location>
</feature>
<evidence type="ECO:0000256" key="1">
    <source>
        <dbReference type="ARBA" id="ARBA00004651"/>
    </source>
</evidence>
<comment type="similarity">
    <text evidence="2">Belongs to the acyltransferase 3 family.</text>
</comment>
<dbReference type="PANTHER" id="PTHR40074">
    <property type="entry name" value="O-ACETYLTRANSFERASE WECH"/>
    <property type="match status" value="1"/>
</dbReference>
<evidence type="ECO:0000313" key="9">
    <source>
        <dbReference type="EMBL" id="MQN00851.1"/>
    </source>
</evidence>
<dbReference type="PANTHER" id="PTHR40074:SF2">
    <property type="entry name" value="O-ACETYLTRANSFERASE WECH"/>
    <property type="match status" value="1"/>
</dbReference>
<keyword evidence="3" id="KW-1003">Cell membrane</keyword>
<feature type="domain" description="Acyltransferase 3" evidence="8">
    <location>
        <begin position="7"/>
        <end position="326"/>
    </location>
</feature>
<keyword evidence="9" id="KW-0012">Acyltransferase</keyword>
<dbReference type="GO" id="GO:0016413">
    <property type="term" value="F:O-acetyltransferase activity"/>
    <property type="evidence" value="ECO:0007669"/>
    <property type="project" value="TreeGrafter"/>
</dbReference>
<dbReference type="EMBL" id="VOGC01000002">
    <property type="protein sequence ID" value="MQN00851.1"/>
    <property type="molecule type" value="Genomic_DNA"/>
</dbReference>
<evidence type="ECO:0000256" key="3">
    <source>
        <dbReference type="ARBA" id="ARBA00022475"/>
    </source>
</evidence>